<reference evidence="11" key="1">
    <citation type="submission" date="2022-11" db="EMBL/GenBank/DDBJ databases">
        <title>Minimal conservation of predation-associated metabolite biosynthetic gene clusters underscores biosynthetic potential of Myxococcota including descriptions for ten novel species: Archangium lansinium sp. nov., Myxococcus landrumus sp. nov., Nannocystis bai.</title>
        <authorList>
            <person name="Ahearne A."/>
            <person name="Stevens C."/>
            <person name="Phillips K."/>
        </authorList>
    </citation>
    <scope>NUCLEOTIDE SEQUENCE</scope>
    <source>
        <strain evidence="11">Na p29</strain>
    </source>
</reference>
<keyword evidence="7 11" id="KW-0067">ATP-binding</keyword>
<dbReference type="PROSITE" id="PS50109">
    <property type="entry name" value="HIS_KIN"/>
    <property type="match status" value="1"/>
</dbReference>
<proteinExistence type="predicted"/>
<accession>A0A9X3EUI2</accession>
<evidence type="ECO:0000256" key="2">
    <source>
        <dbReference type="ARBA" id="ARBA00012438"/>
    </source>
</evidence>
<evidence type="ECO:0000313" key="12">
    <source>
        <dbReference type="Proteomes" id="UP001150924"/>
    </source>
</evidence>
<dbReference type="Pfam" id="PF00512">
    <property type="entry name" value="HisKA"/>
    <property type="match status" value="1"/>
</dbReference>
<evidence type="ECO:0000256" key="5">
    <source>
        <dbReference type="ARBA" id="ARBA00022741"/>
    </source>
</evidence>
<comment type="catalytic activity">
    <reaction evidence="1">
        <text>ATP + protein L-histidine = ADP + protein N-phospho-L-histidine.</text>
        <dbReference type="EC" id="2.7.13.3"/>
    </reaction>
</comment>
<evidence type="ECO:0000313" key="11">
    <source>
        <dbReference type="EMBL" id="MCY1010402.1"/>
    </source>
</evidence>
<dbReference type="CDD" id="cd00082">
    <property type="entry name" value="HisKA"/>
    <property type="match status" value="1"/>
</dbReference>
<evidence type="ECO:0000256" key="9">
    <source>
        <dbReference type="SAM" id="Phobius"/>
    </source>
</evidence>
<dbReference type="Gene3D" id="3.30.565.10">
    <property type="entry name" value="Histidine kinase-like ATPase, C-terminal domain"/>
    <property type="match status" value="1"/>
</dbReference>
<dbReference type="InterPro" id="IPR005467">
    <property type="entry name" value="His_kinase_dom"/>
</dbReference>
<dbReference type="InterPro" id="IPR004358">
    <property type="entry name" value="Sig_transdc_His_kin-like_C"/>
</dbReference>
<dbReference type="CDD" id="cd00075">
    <property type="entry name" value="HATPase"/>
    <property type="match status" value="1"/>
</dbReference>
<dbReference type="SMART" id="SM00387">
    <property type="entry name" value="HATPase_c"/>
    <property type="match status" value="1"/>
</dbReference>
<dbReference type="InterPro" id="IPR036890">
    <property type="entry name" value="HATPase_C_sf"/>
</dbReference>
<dbReference type="GO" id="GO:0005524">
    <property type="term" value="F:ATP binding"/>
    <property type="evidence" value="ECO:0007669"/>
    <property type="project" value="UniProtKB-KW"/>
</dbReference>
<evidence type="ECO:0000259" key="10">
    <source>
        <dbReference type="PROSITE" id="PS50109"/>
    </source>
</evidence>
<dbReference type="AlphaFoldDB" id="A0A9X3EUI2"/>
<keyword evidence="3" id="KW-0597">Phosphoprotein</keyword>
<dbReference type="InterPro" id="IPR036097">
    <property type="entry name" value="HisK_dim/P_sf"/>
</dbReference>
<feature type="transmembrane region" description="Helical" evidence="9">
    <location>
        <begin position="14"/>
        <end position="36"/>
    </location>
</feature>
<dbReference type="Gene3D" id="1.10.287.130">
    <property type="match status" value="1"/>
</dbReference>
<evidence type="ECO:0000256" key="4">
    <source>
        <dbReference type="ARBA" id="ARBA00022679"/>
    </source>
</evidence>
<evidence type="ECO:0000256" key="1">
    <source>
        <dbReference type="ARBA" id="ARBA00000085"/>
    </source>
</evidence>
<dbReference type="Proteomes" id="UP001150924">
    <property type="component" value="Unassembled WGS sequence"/>
</dbReference>
<keyword evidence="9" id="KW-0472">Membrane</keyword>
<feature type="domain" description="Histidine kinase" evidence="10">
    <location>
        <begin position="97"/>
        <end position="308"/>
    </location>
</feature>
<dbReference type="SUPFAM" id="SSF55874">
    <property type="entry name" value="ATPase domain of HSP90 chaperone/DNA topoisomerase II/histidine kinase"/>
    <property type="match status" value="1"/>
</dbReference>
<evidence type="ECO:0000256" key="6">
    <source>
        <dbReference type="ARBA" id="ARBA00022777"/>
    </source>
</evidence>
<dbReference type="EC" id="2.7.13.3" evidence="2"/>
<keyword evidence="9" id="KW-0812">Transmembrane</keyword>
<organism evidence="11 12">
    <name type="scientific">Nannocystis pusilla</name>
    <dbReference type="NCBI Taxonomy" id="889268"/>
    <lineage>
        <taxon>Bacteria</taxon>
        <taxon>Pseudomonadati</taxon>
        <taxon>Myxococcota</taxon>
        <taxon>Polyangia</taxon>
        <taxon>Nannocystales</taxon>
        <taxon>Nannocystaceae</taxon>
        <taxon>Nannocystis</taxon>
    </lineage>
</organism>
<name>A0A9X3EUI2_9BACT</name>
<dbReference type="GO" id="GO:0000155">
    <property type="term" value="F:phosphorelay sensor kinase activity"/>
    <property type="evidence" value="ECO:0007669"/>
    <property type="project" value="InterPro"/>
</dbReference>
<sequence length="308" mass="32106">MPAAPPSLPSSRRAWLGALLGFGAGLFDFLLLRLAGVDVSPVVVGFFAVTFAGFGYAIALLLDARDRLRASAAALAASHRREAHSEKLAAIGRLAAGVAHEVRNPLGVIRSSASLVLEDMPEGTDNHQAARFIVEEVDRLNAVVTALLDYARPLAPRREPVDLAGLVTAVEPLVRDALRPKRGRLGAAEGDGPALRGDPDLLAQLVYGLALNAAQAIGDGGRIELQVRRRGEVVELLVRDDGPGVAPEHAARLFEPFFTTKKTGTGLGLATAARIAEAHGGALELVPGGGLGPEGRGACFCVRLPEAA</sequence>
<dbReference type="Pfam" id="PF02518">
    <property type="entry name" value="HATPase_c"/>
    <property type="match status" value="1"/>
</dbReference>
<dbReference type="InterPro" id="IPR003661">
    <property type="entry name" value="HisK_dim/P_dom"/>
</dbReference>
<dbReference type="PANTHER" id="PTHR43065">
    <property type="entry name" value="SENSOR HISTIDINE KINASE"/>
    <property type="match status" value="1"/>
</dbReference>
<keyword evidence="5" id="KW-0547">Nucleotide-binding</keyword>
<dbReference type="SMART" id="SM00388">
    <property type="entry name" value="HisKA"/>
    <property type="match status" value="1"/>
</dbReference>
<keyword evidence="12" id="KW-1185">Reference proteome</keyword>
<gene>
    <name evidence="11" type="ORF">OV079_33515</name>
</gene>
<dbReference type="PRINTS" id="PR00344">
    <property type="entry name" value="BCTRLSENSOR"/>
</dbReference>
<dbReference type="PANTHER" id="PTHR43065:SF10">
    <property type="entry name" value="PEROXIDE STRESS-ACTIVATED HISTIDINE KINASE MAK3"/>
    <property type="match status" value="1"/>
</dbReference>
<evidence type="ECO:0000256" key="3">
    <source>
        <dbReference type="ARBA" id="ARBA00022553"/>
    </source>
</evidence>
<keyword evidence="6" id="KW-0418">Kinase</keyword>
<protein>
    <recommendedName>
        <fullName evidence="2">histidine kinase</fullName>
        <ecNumber evidence="2">2.7.13.3</ecNumber>
    </recommendedName>
</protein>
<feature type="transmembrane region" description="Helical" evidence="9">
    <location>
        <begin position="42"/>
        <end position="62"/>
    </location>
</feature>
<dbReference type="SUPFAM" id="SSF47384">
    <property type="entry name" value="Homodimeric domain of signal transducing histidine kinase"/>
    <property type="match status" value="1"/>
</dbReference>
<evidence type="ECO:0000256" key="7">
    <source>
        <dbReference type="ARBA" id="ARBA00022840"/>
    </source>
</evidence>
<dbReference type="InterPro" id="IPR003594">
    <property type="entry name" value="HATPase_dom"/>
</dbReference>
<keyword evidence="9" id="KW-1133">Transmembrane helix</keyword>
<evidence type="ECO:0000256" key="8">
    <source>
        <dbReference type="ARBA" id="ARBA00023012"/>
    </source>
</evidence>
<dbReference type="RefSeq" id="WP_267773324.1">
    <property type="nucleotide sequence ID" value="NZ_JAPNKE010000002.1"/>
</dbReference>
<dbReference type="EMBL" id="JAPNKE010000002">
    <property type="protein sequence ID" value="MCY1010402.1"/>
    <property type="molecule type" value="Genomic_DNA"/>
</dbReference>
<keyword evidence="8" id="KW-0902">Two-component regulatory system</keyword>
<keyword evidence="4" id="KW-0808">Transferase</keyword>
<comment type="caution">
    <text evidence="11">The sequence shown here is derived from an EMBL/GenBank/DDBJ whole genome shotgun (WGS) entry which is preliminary data.</text>
</comment>